<dbReference type="EMBL" id="MFHQ01000028">
    <property type="protein sequence ID" value="OGF74185.1"/>
    <property type="molecule type" value="Genomic_DNA"/>
</dbReference>
<dbReference type="InterPro" id="IPR042177">
    <property type="entry name" value="Cell/Rod_1"/>
</dbReference>
<feature type="domain" description="Rod shape-determining protein MreC beta-barrel core" evidence="2">
    <location>
        <begin position="102"/>
        <end position="234"/>
    </location>
</feature>
<feature type="transmembrane region" description="Helical" evidence="1">
    <location>
        <begin position="20"/>
        <end position="44"/>
    </location>
</feature>
<reference evidence="3 4" key="1">
    <citation type="journal article" date="2016" name="Nat. Commun.">
        <title>Thousands of microbial genomes shed light on interconnected biogeochemical processes in an aquifer system.</title>
        <authorList>
            <person name="Anantharaman K."/>
            <person name="Brown C.T."/>
            <person name="Hug L.A."/>
            <person name="Sharon I."/>
            <person name="Castelle C.J."/>
            <person name="Probst A.J."/>
            <person name="Thomas B.C."/>
            <person name="Singh A."/>
            <person name="Wilkins M.J."/>
            <person name="Karaoz U."/>
            <person name="Brodie E.L."/>
            <person name="Williams K.H."/>
            <person name="Hubbard S.S."/>
            <person name="Banfield J.F."/>
        </authorList>
    </citation>
    <scope>NUCLEOTIDE SEQUENCE [LARGE SCALE GENOMIC DNA]</scope>
</reference>
<keyword evidence="1" id="KW-1133">Transmembrane helix</keyword>
<protein>
    <recommendedName>
        <fullName evidence="2">Rod shape-determining protein MreC beta-barrel core domain-containing protein</fullName>
    </recommendedName>
</protein>
<name>A0A1F5WEY1_9BACT</name>
<evidence type="ECO:0000259" key="2">
    <source>
        <dbReference type="Pfam" id="PF04085"/>
    </source>
</evidence>
<evidence type="ECO:0000313" key="4">
    <source>
        <dbReference type="Proteomes" id="UP000178406"/>
    </source>
</evidence>
<organism evidence="3 4">
    <name type="scientific">Candidatus Giovannonibacteria bacterium RIFCSPHIGHO2_02_FULL_46_20</name>
    <dbReference type="NCBI Taxonomy" id="1798338"/>
    <lineage>
        <taxon>Bacteria</taxon>
        <taxon>Candidatus Giovannoniibacteriota</taxon>
    </lineage>
</organism>
<sequence length="240" mass="26049">MVRPYSFLSSSRNTSSGARGIVIALFVVIFIGIFQWLPYGLVFLGRAIRTPFPQDDTEVVRMLQAKISDLETELEMLQRVPHKDISNNMIWASVQMGPGFVFSDSIIIAAGTDRGIQQGDIAISPEGIVLGLTDQVGAGWSKVALLSRLGNTVTLRAGNAKEIVFEARGIGGGELYVEFPSEISLYVGDPVWLGSNGEYIAGLIDAVDNAPGRQIQRITIRVPISAKRLHHAIVARTASR</sequence>
<dbReference type="AlphaFoldDB" id="A0A1F5WEY1"/>
<gene>
    <name evidence="3" type="ORF">A3J56_02670</name>
</gene>
<dbReference type="InterPro" id="IPR055342">
    <property type="entry name" value="MreC_beta-barrel_core"/>
</dbReference>
<keyword evidence="1" id="KW-0812">Transmembrane</keyword>
<dbReference type="STRING" id="1798338.A3J56_02670"/>
<keyword evidence="1" id="KW-0472">Membrane</keyword>
<dbReference type="Gene3D" id="2.40.10.340">
    <property type="entry name" value="Rod shape-determining protein MreC, domain 1"/>
    <property type="match status" value="1"/>
</dbReference>
<comment type="caution">
    <text evidence="3">The sequence shown here is derived from an EMBL/GenBank/DDBJ whole genome shotgun (WGS) entry which is preliminary data.</text>
</comment>
<accession>A0A1F5WEY1</accession>
<proteinExistence type="predicted"/>
<evidence type="ECO:0000256" key="1">
    <source>
        <dbReference type="SAM" id="Phobius"/>
    </source>
</evidence>
<evidence type="ECO:0000313" key="3">
    <source>
        <dbReference type="EMBL" id="OGF74185.1"/>
    </source>
</evidence>
<dbReference type="Pfam" id="PF04085">
    <property type="entry name" value="MreC"/>
    <property type="match status" value="1"/>
</dbReference>
<dbReference type="Proteomes" id="UP000178406">
    <property type="component" value="Unassembled WGS sequence"/>
</dbReference>